<reference evidence="1" key="1">
    <citation type="journal article" date="2014" name="Int. J. Syst. Evol. Microbiol.">
        <title>Complete genome sequence of Corynebacterium casei LMG S-19264T (=DSM 44701T), isolated from a smear-ripened cheese.</title>
        <authorList>
            <consortium name="US DOE Joint Genome Institute (JGI-PGF)"/>
            <person name="Walter F."/>
            <person name="Albersmeier A."/>
            <person name="Kalinowski J."/>
            <person name="Ruckert C."/>
        </authorList>
    </citation>
    <scope>NUCLEOTIDE SEQUENCE</scope>
    <source>
        <strain evidence="1">VKM Ac-1321</strain>
    </source>
</reference>
<accession>A0A9W6KQL1</accession>
<dbReference type="EMBL" id="BSFP01000058">
    <property type="protein sequence ID" value="GLL05463.1"/>
    <property type="molecule type" value="Genomic_DNA"/>
</dbReference>
<dbReference type="RefSeq" id="WP_261965075.1">
    <property type="nucleotide sequence ID" value="NZ_BAAAXA010000001.1"/>
</dbReference>
<organism evidence="1 2">
    <name type="scientific">Dactylosporangium matsuzakiense</name>
    <dbReference type="NCBI Taxonomy" id="53360"/>
    <lineage>
        <taxon>Bacteria</taxon>
        <taxon>Bacillati</taxon>
        <taxon>Actinomycetota</taxon>
        <taxon>Actinomycetes</taxon>
        <taxon>Micromonosporales</taxon>
        <taxon>Micromonosporaceae</taxon>
        <taxon>Dactylosporangium</taxon>
    </lineage>
</organism>
<keyword evidence="2" id="KW-1185">Reference proteome</keyword>
<dbReference type="AlphaFoldDB" id="A0A9W6KQL1"/>
<dbReference type="Proteomes" id="UP001143480">
    <property type="component" value="Unassembled WGS sequence"/>
</dbReference>
<proteinExistence type="predicted"/>
<dbReference type="Pfam" id="PF04525">
    <property type="entry name" value="LOR"/>
    <property type="match status" value="1"/>
</dbReference>
<dbReference type="InterPro" id="IPR007612">
    <property type="entry name" value="LOR"/>
</dbReference>
<evidence type="ECO:0000313" key="2">
    <source>
        <dbReference type="Proteomes" id="UP001143480"/>
    </source>
</evidence>
<name>A0A9W6KQL1_9ACTN</name>
<protein>
    <submittedName>
        <fullName evidence="1">Uncharacterized protein</fullName>
    </submittedName>
</protein>
<sequence length="181" mass="19694">MDVFAPYTGTLLLPDRAPFGSESPVTLADGRPVATIRWHNWSMRARYEILDPATGAVLAAGHRQGFGGRNYFLADAQGRQLFHLKLSFWGPNRASALTLPTGRTLTTRGNWTSRRFSVTDEQQRPVAQLVNNSRILSMRPDSLAFELQSPVLSIVQAIGLAQSMRAAIESQRSAAAAASAG</sequence>
<reference evidence="1" key="2">
    <citation type="submission" date="2023-01" db="EMBL/GenBank/DDBJ databases">
        <authorList>
            <person name="Sun Q."/>
            <person name="Evtushenko L."/>
        </authorList>
    </citation>
    <scope>NUCLEOTIDE SEQUENCE</scope>
    <source>
        <strain evidence="1">VKM Ac-1321</strain>
    </source>
</reference>
<gene>
    <name evidence="1" type="ORF">GCM10017581_072100</name>
</gene>
<evidence type="ECO:0000313" key="1">
    <source>
        <dbReference type="EMBL" id="GLL05463.1"/>
    </source>
</evidence>
<comment type="caution">
    <text evidence="1">The sequence shown here is derived from an EMBL/GenBank/DDBJ whole genome shotgun (WGS) entry which is preliminary data.</text>
</comment>